<dbReference type="Pfam" id="PF00300">
    <property type="entry name" value="His_Phos_1"/>
    <property type="match status" value="1"/>
</dbReference>
<dbReference type="GO" id="GO:0005737">
    <property type="term" value="C:cytoplasm"/>
    <property type="evidence" value="ECO:0007669"/>
    <property type="project" value="TreeGrafter"/>
</dbReference>
<evidence type="ECO:0000256" key="3">
    <source>
        <dbReference type="PIRSR" id="PIRSR613078-1"/>
    </source>
</evidence>
<feature type="binding site" evidence="4">
    <location>
        <begin position="83"/>
        <end position="86"/>
    </location>
    <ligand>
        <name>substrate</name>
    </ligand>
</feature>
<gene>
    <name evidence="6" type="ORF">FB562_1137</name>
</gene>
<feature type="active site" description="Proton donor/acceptor" evidence="3">
    <location>
        <position position="83"/>
    </location>
</feature>
<dbReference type="OrthoDB" id="4697614at2"/>
<name>A0A542YIY1_9MICO</name>
<evidence type="ECO:0000313" key="7">
    <source>
        <dbReference type="Proteomes" id="UP000317998"/>
    </source>
</evidence>
<accession>A0A542YIY1</accession>
<dbReference type="InterPro" id="IPR013078">
    <property type="entry name" value="His_Pase_superF_clade-1"/>
</dbReference>
<dbReference type="AlphaFoldDB" id="A0A542YIY1"/>
<dbReference type="SMART" id="SM00855">
    <property type="entry name" value="PGAM"/>
    <property type="match status" value="1"/>
</dbReference>
<keyword evidence="1" id="KW-0324">Glycolysis</keyword>
<evidence type="ECO:0000256" key="4">
    <source>
        <dbReference type="PIRSR" id="PIRSR613078-2"/>
    </source>
</evidence>
<protein>
    <submittedName>
        <fullName evidence="6">Putative phosphoglycerate mutase</fullName>
    </submittedName>
</protein>
<dbReference type="PANTHER" id="PTHR48100:SF1">
    <property type="entry name" value="HISTIDINE PHOSPHATASE FAMILY PROTEIN-RELATED"/>
    <property type="match status" value="1"/>
</dbReference>
<proteinExistence type="predicted"/>
<dbReference type="GO" id="GO:0016791">
    <property type="term" value="F:phosphatase activity"/>
    <property type="evidence" value="ECO:0007669"/>
    <property type="project" value="TreeGrafter"/>
</dbReference>
<evidence type="ECO:0000256" key="5">
    <source>
        <dbReference type="SAM" id="MobiDB-lite"/>
    </source>
</evidence>
<dbReference type="InterPro" id="IPR001345">
    <property type="entry name" value="PG/BPGM_mutase_AS"/>
</dbReference>
<dbReference type="InterPro" id="IPR029033">
    <property type="entry name" value="His_PPase_superfam"/>
</dbReference>
<feature type="active site" description="Tele-phosphohistidine intermediate" evidence="3">
    <location>
        <position position="9"/>
    </location>
</feature>
<dbReference type="CDD" id="cd07067">
    <property type="entry name" value="HP_PGM_like"/>
    <property type="match status" value="1"/>
</dbReference>
<evidence type="ECO:0000256" key="1">
    <source>
        <dbReference type="ARBA" id="ARBA00023152"/>
    </source>
</evidence>
<sequence>MSLLYLVRHGETDWNRQRRIQGRSDVPLNDTGRAQARSTAQVLAGREWGGIYSSPLSRALETAEIIATELGMASPIALDSLTERDYGDAEGSTDAELSIRYPGQVPVEGRESRSDVADRVLPVLTELARRHEGESLLVVSHGGVIRSLLLAVAPGDGKHHDEPITNGSVHSFRHAEGSLELVQFDDPLEEQTVGDGSGDIEEQNAVERRDTQG</sequence>
<feature type="binding site" evidence="4">
    <location>
        <position position="58"/>
    </location>
    <ligand>
        <name>substrate</name>
    </ligand>
</feature>
<reference evidence="6 7" key="1">
    <citation type="submission" date="2019-06" db="EMBL/GenBank/DDBJ databases">
        <title>Sequencing the genomes of 1000 actinobacteria strains.</title>
        <authorList>
            <person name="Klenk H.-P."/>
        </authorList>
    </citation>
    <scope>NUCLEOTIDE SEQUENCE [LARGE SCALE GENOMIC DNA]</scope>
    <source>
        <strain evidence="6 7">DSM 26477</strain>
    </source>
</reference>
<dbReference type="RefSeq" id="WP_141880248.1">
    <property type="nucleotide sequence ID" value="NZ_VFOM01000001.1"/>
</dbReference>
<feature type="binding site" evidence="4">
    <location>
        <begin position="8"/>
        <end position="15"/>
    </location>
    <ligand>
        <name>substrate</name>
    </ligand>
</feature>
<keyword evidence="7" id="KW-1185">Reference proteome</keyword>
<dbReference type="SUPFAM" id="SSF53254">
    <property type="entry name" value="Phosphoglycerate mutase-like"/>
    <property type="match status" value="1"/>
</dbReference>
<evidence type="ECO:0000313" key="6">
    <source>
        <dbReference type="EMBL" id="TQL48056.1"/>
    </source>
</evidence>
<dbReference type="Gene3D" id="3.40.50.1240">
    <property type="entry name" value="Phosphoglycerate mutase-like"/>
    <property type="match status" value="1"/>
</dbReference>
<dbReference type="PROSITE" id="PS00175">
    <property type="entry name" value="PG_MUTASE"/>
    <property type="match status" value="1"/>
</dbReference>
<dbReference type="PANTHER" id="PTHR48100">
    <property type="entry name" value="BROAD-SPECIFICITY PHOSPHATASE YOR283W-RELATED"/>
    <property type="match status" value="1"/>
</dbReference>
<organism evidence="6 7">
    <name type="scientific">Homoserinimonas aerilata</name>
    <dbReference type="NCBI Taxonomy" id="1162970"/>
    <lineage>
        <taxon>Bacteria</taxon>
        <taxon>Bacillati</taxon>
        <taxon>Actinomycetota</taxon>
        <taxon>Actinomycetes</taxon>
        <taxon>Micrococcales</taxon>
        <taxon>Microbacteriaceae</taxon>
        <taxon>Homoserinimonas</taxon>
    </lineage>
</organism>
<evidence type="ECO:0000256" key="2">
    <source>
        <dbReference type="ARBA" id="ARBA00023235"/>
    </source>
</evidence>
<dbReference type="InterPro" id="IPR050275">
    <property type="entry name" value="PGM_Phosphatase"/>
</dbReference>
<dbReference type="EMBL" id="VFOM01000001">
    <property type="protein sequence ID" value="TQL48056.1"/>
    <property type="molecule type" value="Genomic_DNA"/>
</dbReference>
<feature type="region of interest" description="Disordered" evidence="5">
    <location>
        <begin position="183"/>
        <end position="213"/>
    </location>
</feature>
<comment type="caution">
    <text evidence="6">The sequence shown here is derived from an EMBL/GenBank/DDBJ whole genome shotgun (WGS) entry which is preliminary data.</text>
</comment>
<keyword evidence="2" id="KW-0413">Isomerase</keyword>
<dbReference type="Proteomes" id="UP000317998">
    <property type="component" value="Unassembled WGS sequence"/>
</dbReference>